<evidence type="ECO:0000313" key="3">
    <source>
        <dbReference type="Proteomes" id="UP000075221"/>
    </source>
</evidence>
<evidence type="ECO:0000313" key="2">
    <source>
        <dbReference type="EMBL" id="AOZ47936.1"/>
    </source>
</evidence>
<dbReference type="EMBL" id="CP014352">
    <property type="protein sequence ID" value="AMS06488.1"/>
    <property type="molecule type" value="Genomic_DNA"/>
</dbReference>
<organism evidence="1 3">
    <name type="scientific">Acidipropionibacterium acidipropionici</name>
    <dbReference type="NCBI Taxonomy" id="1748"/>
    <lineage>
        <taxon>Bacteria</taxon>
        <taxon>Bacillati</taxon>
        <taxon>Actinomycetota</taxon>
        <taxon>Actinomycetes</taxon>
        <taxon>Propionibacteriales</taxon>
        <taxon>Propionibacteriaceae</taxon>
        <taxon>Acidipropionibacterium</taxon>
    </lineage>
</organism>
<proteinExistence type="predicted"/>
<accession>A0AAC8YGY0</accession>
<dbReference type="EMBL" id="CP015970">
    <property type="protein sequence ID" value="AOZ47936.1"/>
    <property type="molecule type" value="Genomic_DNA"/>
</dbReference>
<keyword evidence="4" id="KW-1185">Reference proteome</keyword>
<reference evidence="2 4" key="1">
    <citation type="journal article" date="2016" name="Plant Dis.">
        <title>Improved production of propionic acid using genome shuffling.</title>
        <authorList>
            <person name="Luna-Flores C.H."/>
            <person name="Palfreyman R.W."/>
            <person name="Kromer J.O."/>
            <person name="Nielsen L.K."/>
            <person name="Marcellin E."/>
        </authorList>
    </citation>
    <scope>NUCLEOTIDE SEQUENCE [LARGE SCALE GENOMIC DNA]</scope>
    <source>
        <strain evidence="2 4">F3E8</strain>
    </source>
</reference>
<gene>
    <name evidence="2" type="ORF">A8L58_15980</name>
    <name evidence="1" type="ORF">AXH35_14525</name>
</gene>
<dbReference type="Proteomes" id="UP000178666">
    <property type="component" value="Chromosome"/>
</dbReference>
<dbReference type="Proteomes" id="UP000075221">
    <property type="component" value="Chromosome"/>
</dbReference>
<dbReference type="AlphaFoldDB" id="A0AAC8YGY0"/>
<evidence type="ECO:0000313" key="4">
    <source>
        <dbReference type="Proteomes" id="UP000178666"/>
    </source>
</evidence>
<protein>
    <submittedName>
        <fullName evidence="1">Uncharacterized protein</fullName>
    </submittedName>
</protein>
<sequence>MASIGDARPLTVEEWKRRITTHAERIGVQRSKSAVRRMAQKVARDAQPGTDPDRVVVGLFEQRDEPDLAPRLDHLDPTDPRVRIINYADPTGEEASAKVDRERAA</sequence>
<evidence type="ECO:0000313" key="1">
    <source>
        <dbReference type="EMBL" id="AMS06488.1"/>
    </source>
</evidence>
<reference evidence="1 3" key="2">
    <citation type="submission" date="2016-02" db="EMBL/GenBank/DDBJ databases">
        <title>Complete Genome Sequence of Propionibacterium acidipropionici ATCC 55737.</title>
        <authorList>
            <person name="Luna Flores C.H."/>
            <person name="Nielsen L.K."/>
            <person name="Marcellin E."/>
        </authorList>
    </citation>
    <scope>NUCLEOTIDE SEQUENCE [LARGE SCALE GENOMIC DNA]</scope>
    <source>
        <strain evidence="1 3">ATCC 55737</strain>
    </source>
</reference>
<name>A0AAC8YGY0_9ACTN</name>